<dbReference type="GO" id="GO:0008061">
    <property type="term" value="F:chitin binding"/>
    <property type="evidence" value="ECO:0007669"/>
    <property type="project" value="UniProtKB-KW"/>
</dbReference>
<evidence type="ECO:0000259" key="8">
    <source>
        <dbReference type="SMART" id="SM00494"/>
    </source>
</evidence>
<organism evidence="9 10">
    <name type="scientific">Phaedon cochleariae</name>
    <name type="common">Mustard beetle</name>
    <dbReference type="NCBI Taxonomy" id="80249"/>
    <lineage>
        <taxon>Eukaryota</taxon>
        <taxon>Metazoa</taxon>
        <taxon>Ecdysozoa</taxon>
        <taxon>Arthropoda</taxon>
        <taxon>Hexapoda</taxon>
        <taxon>Insecta</taxon>
        <taxon>Pterygota</taxon>
        <taxon>Neoptera</taxon>
        <taxon>Endopterygota</taxon>
        <taxon>Coleoptera</taxon>
        <taxon>Polyphaga</taxon>
        <taxon>Cucujiformia</taxon>
        <taxon>Chrysomeloidea</taxon>
        <taxon>Chrysomelidae</taxon>
        <taxon>Chrysomelinae</taxon>
        <taxon>Chrysomelini</taxon>
        <taxon>Phaedon</taxon>
    </lineage>
</organism>
<dbReference type="Pfam" id="PF01607">
    <property type="entry name" value="CBM_14"/>
    <property type="match status" value="8"/>
</dbReference>
<dbReference type="Gene3D" id="2.170.140.10">
    <property type="entry name" value="Chitin binding domain"/>
    <property type="match status" value="8"/>
</dbReference>
<dbReference type="OrthoDB" id="6020543at2759"/>
<feature type="region of interest" description="Disordered" evidence="6">
    <location>
        <begin position="628"/>
        <end position="647"/>
    </location>
</feature>
<evidence type="ECO:0000256" key="4">
    <source>
        <dbReference type="ARBA" id="ARBA00023157"/>
    </source>
</evidence>
<dbReference type="AlphaFoldDB" id="A0A9N9S970"/>
<evidence type="ECO:0000256" key="3">
    <source>
        <dbReference type="ARBA" id="ARBA00022737"/>
    </source>
</evidence>
<feature type="compositionally biased region" description="Acidic residues" evidence="6">
    <location>
        <begin position="634"/>
        <end position="647"/>
    </location>
</feature>
<evidence type="ECO:0000256" key="5">
    <source>
        <dbReference type="ARBA" id="ARBA00023180"/>
    </source>
</evidence>
<sequence>MNSIILILFAYCTWMGTVIAGDIKNTGEIRRNAVHICSREIIECPEIDGPDSLYEPLEDCTKFCQCSNGIAYVHNCSSGLHFNPVLNVCDYPERAGCDGGIKNESSNEDSDGESGNEIEENGIDRNGCQLQCPEIDGPDSIYGPLEDCTKFCQCSNGIAYVHNCSSGLHFNPVLNVCDYPDRAGCDGGAHNESGEDNSNQESGNEIEENGISANGCQLHCPDIDGPDSIYAPLEDCTKFCQCSNGIAHVHNCSSGLHFNPVLNVCDYPDRAGCDGGTHNESGEDNSNQESGNEIEENGISANGCQLQCPDIDGPDSIYGPLEDCTKFCQCSNGIAYVHNCSSGLHFNPVLNVCDYPDRAGCDGGAHNESGEDNSNQESGNEIEENGISANGCQLQCPDIDGPDSIYAPLEDCTKFCQCSNGIAHVHNCSSGLHFNPVLNVCDYPDRAGCDGGTHNESGEDNSNQESGNEIDENGISANGCQLQCPDIDGPDSIYGPLEDCTKFCQCSNGIAHVHNCSSGLHFNPVLNVCDYPDRAGCDGGTHNESGEDNSNQESENAIEENGISTNGCQLQCPDIDGPDSIYGPLEDCTKFCQCSNGIAYVHNCSSGLHFNPVLNVCDYPDRAGCDGGTHNESEDNSNQESENEIEEDGISTNGCQLQCPDIDGPDSIYGPLEDCTKFCQCSNGIAHVHNCSSGLHFNPVLNICDYPDRAGCYDGSNSNGCELGK</sequence>
<dbReference type="EMBL" id="OU896707">
    <property type="protein sequence ID" value="CAG9813175.1"/>
    <property type="molecule type" value="Genomic_DNA"/>
</dbReference>
<feature type="region of interest" description="Disordered" evidence="6">
    <location>
        <begin position="100"/>
        <end position="120"/>
    </location>
</feature>
<feature type="domain" description="Chitin-binding type-2" evidence="8">
    <location>
        <begin position="126"/>
        <end position="187"/>
    </location>
</feature>
<feature type="chain" id="PRO_5040325324" description="Chitin-binding type-2 domain-containing protein" evidence="7">
    <location>
        <begin position="21"/>
        <end position="725"/>
    </location>
</feature>
<feature type="domain" description="Chitin-binding type-2" evidence="8">
    <location>
        <begin position="218"/>
        <end position="275"/>
    </location>
</feature>
<feature type="compositionally biased region" description="Acidic residues" evidence="6">
    <location>
        <begin position="106"/>
        <end position="120"/>
    </location>
</feature>
<evidence type="ECO:0000256" key="7">
    <source>
        <dbReference type="SAM" id="SignalP"/>
    </source>
</evidence>
<protein>
    <recommendedName>
        <fullName evidence="8">Chitin-binding type-2 domain-containing protein</fullName>
    </recommendedName>
</protein>
<accession>A0A9N9S970</accession>
<reference evidence="9" key="2">
    <citation type="submission" date="2022-10" db="EMBL/GenBank/DDBJ databases">
        <authorList>
            <consortium name="ENA_rothamsted_submissions"/>
            <consortium name="culmorum"/>
            <person name="King R."/>
        </authorList>
    </citation>
    <scope>NUCLEOTIDE SEQUENCE</scope>
</reference>
<dbReference type="PANTHER" id="PTHR23301">
    <property type="entry name" value="CHITIN BINDING PERITROPHIN-A"/>
    <property type="match status" value="1"/>
</dbReference>
<dbReference type="InterPro" id="IPR051940">
    <property type="entry name" value="Chitin_bind-dev_reg"/>
</dbReference>
<feature type="domain" description="Chitin-binding type-2" evidence="8">
    <location>
        <begin position="653"/>
        <end position="714"/>
    </location>
</feature>
<proteinExistence type="predicted"/>
<evidence type="ECO:0000313" key="9">
    <source>
        <dbReference type="EMBL" id="CAG9813175.1"/>
    </source>
</evidence>
<gene>
    <name evidence="9" type="ORF">PHAECO_LOCUS1210</name>
</gene>
<keyword evidence="5" id="KW-0325">Glycoprotein</keyword>
<evidence type="ECO:0000256" key="2">
    <source>
        <dbReference type="ARBA" id="ARBA00022729"/>
    </source>
</evidence>
<dbReference type="InterPro" id="IPR002557">
    <property type="entry name" value="Chitin-bd_dom"/>
</dbReference>
<keyword evidence="4" id="KW-1015">Disulfide bond</keyword>
<evidence type="ECO:0000313" key="10">
    <source>
        <dbReference type="Proteomes" id="UP001153737"/>
    </source>
</evidence>
<feature type="domain" description="Chitin-binding type-2" evidence="8">
    <location>
        <begin position="566"/>
        <end position="627"/>
    </location>
</feature>
<keyword evidence="3" id="KW-0677">Repeat</keyword>
<evidence type="ECO:0000256" key="6">
    <source>
        <dbReference type="SAM" id="MobiDB-lite"/>
    </source>
</evidence>
<feature type="region of interest" description="Disordered" evidence="6">
    <location>
        <begin position="452"/>
        <end position="471"/>
    </location>
</feature>
<name>A0A9N9S970_PHACE</name>
<dbReference type="Proteomes" id="UP001153737">
    <property type="component" value="Chromosome 1"/>
</dbReference>
<feature type="domain" description="Chitin-binding type-2" evidence="8">
    <location>
        <begin position="390"/>
        <end position="451"/>
    </location>
</feature>
<feature type="signal peptide" evidence="7">
    <location>
        <begin position="1"/>
        <end position="20"/>
    </location>
</feature>
<feature type="domain" description="Chitin-binding type-2" evidence="8">
    <location>
        <begin position="302"/>
        <end position="363"/>
    </location>
</feature>
<dbReference type="SUPFAM" id="SSF57625">
    <property type="entry name" value="Invertebrate chitin-binding proteins"/>
    <property type="match status" value="8"/>
</dbReference>
<keyword evidence="2 7" id="KW-0732">Signal</keyword>
<keyword evidence="10" id="KW-1185">Reference proteome</keyword>
<dbReference type="SMART" id="SM00494">
    <property type="entry name" value="ChtBD2"/>
    <property type="match status" value="8"/>
</dbReference>
<feature type="region of interest" description="Disordered" evidence="6">
    <location>
        <begin position="188"/>
        <end position="207"/>
    </location>
</feature>
<dbReference type="InterPro" id="IPR036508">
    <property type="entry name" value="Chitin-bd_dom_sf"/>
</dbReference>
<reference evidence="9" key="1">
    <citation type="submission" date="2022-01" db="EMBL/GenBank/DDBJ databases">
        <authorList>
            <person name="King R."/>
        </authorList>
    </citation>
    <scope>NUCLEOTIDE SEQUENCE</scope>
</reference>
<feature type="domain" description="Chitin-binding type-2" evidence="8">
    <location>
        <begin position="478"/>
        <end position="539"/>
    </location>
</feature>
<dbReference type="PANTHER" id="PTHR23301:SF0">
    <property type="entry name" value="CHITIN-BINDING TYPE-2 DOMAIN-CONTAINING PROTEIN-RELATED"/>
    <property type="match status" value="1"/>
</dbReference>
<evidence type="ECO:0000256" key="1">
    <source>
        <dbReference type="ARBA" id="ARBA00022669"/>
    </source>
</evidence>
<feature type="domain" description="Chitin-binding type-2" evidence="8">
    <location>
        <begin position="42"/>
        <end position="99"/>
    </location>
</feature>
<keyword evidence="1" id="KW-0147">Chitin-binding</keyword>
<dbReference type="GO" id="GO:0005576">
    <property type="term" value="C:extracellular region"/>
    <property type="evidence" value="ECO:0007669"/>
    <property type="project" value="InterPro"/>
</dbReference>